<dbReference type="Pfam" id="PF13649">
    <property type="entry name" value="Methyltransf_25"/>
    <property type="match status" value="1"/>
</dbReference>
<dbReference type="InterPro" id="IPR041698">
    <property type="entry name" value="Methyltransf_25"/>
</dbReference>
<evidence type="ECO:0000313" key="4">
    <source>
        <dbReference type="Proteomes" id="UP000295496"/>
    </source>
</evidence>
<dbReference type="GO" id="GO:0032259">
    <property type="term" value="P:methylation"/>
    <property type="evidence" value="ECO:0007669"/>
    <property type="project" value="UniProtKB-KW"/>
</dbReference>
<dbReference type="Proteomes" id="UP000295496">
    <property type="component" value="Unassembled WGS sequence"/>
</dbReference>
<dbReference type="RefSeq" id="WP_132299735.1">
    <property type="nucleotide sequence ID" value="NZ_CP170642.1"/>
</dbReference>
<sequence>MSNLPLDTHIEIFSNERASNYDNFVDNWIPGYHYFLDFLPKILDQNSPKSILVAGCGTGNEIVKLADYRDDWQITGFDPSPEMISQAQHKLSDYPNIVLKNCTINDLQKEQCFQAATLLLVLHFIPDDGQKLSLLKDIADRLESGSSFILLDITGDGEQLDKSLKILKDLLANSIGEDEKLARIERIKRDFHLVPENRFVELCTQAGFYSPIRFFQSTVYVGWHCIRR</sequence>
<accession>A0A4R1L4M8</accession>
<proteinExistence type="predicted"/>
<dbReference type="SUPFAM" id="SSF53335">
    <property type="entry name" value="S-adenosyl-L-methionine-dependent methyltransferases"/>
    <property type="match status" value="1"/>
</dbReference>
<keyword evidence="1 3" id="KW-0808">Transferase</keyword>
<evidence type="ECO:0000256" key="1">
    <source>
        <dbReference type="ARBA" id="ARBA00022679"/>
    </source>
</evidence>
<evidence type="ECO:0000313" key="3">
    <source>
        <dbReference type="EMBL" id="TCK71179.1"/>
    </source>
</evidence>
<feature type="domain" description="Methyltransferase" evidence="2">
    <location>
        <begin position="51"/>
        <end position="143"/>
    </location>
</feature>
<dbReference type="CDD" id="cd02440">
    <property type="entry name" value="AdoMet_MTases"/>
    <property type="match status" value="1"/>
</dbReference>
<dbReference type="AlphaFoldDB" id="A0A4R1L4M8"/>
<dbReference type="InterPro" id="IPR029063">
    <property type="entry name" value="SAM-dependent_MTases_sf"/>
</dbReference>
<reference evidence="3 4" key="1">
    <citation type="submission" date="2019-03" db="EMBL/GenBank/DDBJ databases">
        <title>Genomic Encyclopedia of Type Strains, Phase IV (KMG-IV): sequencing the most valuable type-strain genomes for metagenomic binning, comparative biology and taxonomic classification.</title>
        <authorList>
            <person name="Goeker M."/>
        </authorList>
    </citation>
    <scope>NUCLEOTIDE SEQUENCE [LARGE SCALE GENOMIC DNA]</scope>
    <source>
        <strain evidence="3 4">DSM 10053</strain>
    </source>
</reference>
<dbReference type="GO" id="GO:0008168">
    <property type="term" value="F:methyltransferase activity"/>
    <property type="evidence" value="ECO:0007669"/>
    <property type="project" value="UniProtKB-KW"/>
</dbReference>
<protein>
    <submittedName>
        <fullName evidence="3">tRNA (Cmo5U34)-methyltransferase</fullName>
    </submittedName>
</protein>
<dbReference type="Gene3D" id="3.40.50.150">
    <property type="entry name" value="Vaccinia Virus protein VP39"/>
    <property type="match status" value="1"/>
</dbReference>
<dbReference type="PANTHER" id="PTHR43861">
    <property type="entry name" value="TRANS-ACONITATE 2-METHYLTRANSFERASE-RELATED"/>
    <property type="match status" value="1"/>
</dbReference>
<organism evidence="3 4">
    <name type="scientific">Lonepinella koalarum</name>
    <dbReference type="NCBI Taxonomy" id="53417"/>
    <lineage>
        <taxon>Bacteria</taxon>
        <taxon>Pseudomonadati</taxon>
        <taxon>Pseudomonadota</taxon>
        <taxon>Gammaproteobacteria</taxon>
        <taxon>Pasteurellales</taxon>
        <taxon>Pasteurellaceae</taxon>
        <taxon>Lonepinella</taxon>
    </lineage>
</organism>
<keyword evidence="3" id="KW-0489">Methyltransferase</keyword>
<dbReference type="EMBL" id="SMGJ01000001">
    <property type="protein sequence ID" value="TCK71179.1"/>
    <property type="molecule type" value="Genomic_DNA"/>
</dbReference>
<name>A0A4R1L4M8_9PAST</name>
<gene>
    <name evidence="3" type="ORF">EV692_0243</name>
</gene>
<keyword evidence="4" id="KW-1185">Reference proteome</keyword>
<comment type="caution">
    <text evidence="3">The sequence shown here is derived from an EMBL/GenBank/DDBJ whole genome shotgun (WGS) entry which is preliminary data.</text>
</comment>
<evidence type="ECO:0000259" key="2">
    <source>
        <dbReference type="Pfam" id="PF13649"/>
    </source>
</evidence>